<keyword evidence="2" id="KW-1185">Reference proteome</keyword>
<accession>H6BVA2</accession>
<organism evidence="1 2">
    <name type="scientific">Exophiala dermatitidis (strain ATCC 34100 / CBS 525.76 / NIH/UT8656)</name>
    <name type="common">Black yeast</name>
    <name type="synonym">Wangiella dermatitidis</name>
    <dbReference type="NCBI Taxonomy" id="858893"/>
    <lineage>
        <taxon>Eukaryota</taxon>
        <taxon>Fungi</taxon>
        <taxon>Dikarya</taxon>
        <taxon>Ascomycota</taxon>
        <taxon>Pezizomycotina</taxon>
        <taxon>Eurotiomycetes</taxon>
        <taxon>Chaetothyriomycetidae</taxon>
        <taxon>Chaetothyriales</taxon>
        <taxon>Herpotrichiellaceae</taxon>
        <taxon>Exophiala</taxon>
    </lineage>
</organism>
<protein>
    <submittedName>
        <fullName evidence="1">Uncharacterized protein</fullName>
    </submittedName>
</protein>
<name>H6BVA2_EXODN</name>
<proteinExistence type="predicted"/>
<gene>
    <name evidence="1" type="ORF">HMPREF1120_03174</name>
</gene>
<reference evidence="1" key="1">
    <citation type="submission" date="2011-07" db="EMBL/GenBank/DDBJ databases">
        <title>The Genome Sequence of Exophiala (Wangiella) dermatitidis NIH/UT8656.</title>
        <authorList>
            <consortium name="The Broad Institute Genome Sequencing Platform"/>
            <person name="Cuomo C."/>
            <person name="Wang Z."/>
            <person name="Hunicke-Smith S."/>
            <person name="Szanislo P.J."/>
            <person name="Earl A."/>
            <person name="Young S.K."/>
            <person name="Zeng Q."/>
            <person name="Gargeya S."/>
            <person name="Fitzgerald M."/>
            <person name="Haas B."/>
            <person name="Abouelleil A."/>
            <person name="Alvarado L."/>
            <person name="Arachchi H.M."/>
            <person name="Berlin A."/>
            <person name="Brown A."/>
            <person name="Chapman S.B."/>
            <person name="Chen Z."/>
            <person name="Dunbar C."/>
            <person name="Freedman E."/>
            <person name="Gearin G."/>
            <person name="Gellesch M."/>
            <person name="Goldberg J."/>
            <person name="Griggs A."/>
            <person name="Gujja S."/>
            <person name="Heiman D."/>
            <person name="Howarth C."/>
            <person name="Larson L."/>
            <person name="Lui A."/>
            <person name="MacDonald P.J.P."/>
            <person name="Montmayeur A."/>
            <person name="Murphy C."/>
            <person name="Neiman D."/>
            <person name="Pearson M."/>
            <person name="Priest M."/>
            <person name="Roberts A."/>
            <person name="Saif S."/>
            <person name="Shea T."/>
            <person name="Shenoy N."/>
            <person name="Sisk P."/>
            <person name="Stolte C."/>
            <person name="Sykes S."/>
            <person name="Wortman J."/>
            <person name="Nusbaum C."/>
            <person name="Birren B."/>
        </authorList>
    </citation>
    <scope>NUCLEOTIDE SEQUENCE</scope>
    <source>
        <strain evidence="1">NIH/UT8656</strain>
    </source>
</reference>
<dbReference type="GeneID" id="20307813"/>
<dbReference type="VEuPathDB" id="FungiDB:HMPREF1120_03174"/>
<evidence type="ECO:0000313" key="1">
    <source>
        <dbReference type="EMBL" id="EHY55016.1"/>
    </source>
</evidence>
<dbReference type="EMBL" id="JH226132">
    <property type="protein sequence ID" value="EHY55016.1"/>
    <property type="molecule type" value="Genomic_DNA"/>
</dbReference>
<dbReference type="Proteomes" id="UP000007304">
    <property type="component" value="Unassembled WGS sequence"/>
</dbReference>
<dbReference type="RefSeq" id="XP_009155477.1">
    <property type="nucleotide sequence ID" value="XM_009157229.1"/>
</dbReference>
<dbReference type="HOGENOM" id="CLU_2775943_0_0_1"/>
<dbReference type="AlphaFoldDB" id="H6BVA2"/>
<sequence length="69" mass="7810">MKKPPVKRPYPAQLEKSQRHLYFQSGEYSKGTTRLKMVQSARQESEIPVVTGIGVCGKVLSALHLLERK</sequence>
<dbReference type="InParanoid" id="H6BVA2"/>
<evidence type="ECO:0000313" key="2">
    <source>
        <dbReference type="Proteomes" id="UP000007304"/>
    </source>
</evidence>